<evidence type="ECO:0000259" key="9">
    <source>
        <dbReference type="PROSITE" id="PS50056"/>
    </source>
</evidence>
<feature type="domain" description="Tyrosine specific protein phosphatases" evidence="9">
    <location>
        <begin position="199"/>
        <end position="274"/>
    </location>
</feature>
<evidence type="ECO:0000313" key="10">
    <source>
        <dbReference type="EMBL" id="CAI7996206.1"/>
    </source>
</evidence>
<keyword evidence="10" id="KW-0675">Receptor</keyword>
<dbReference type="Pfam" id="PF00102">
    <property type="entry name" value="Y_phosphatase"/>
    <property type="match status" value="1"/>
</dbReference>
<dbReference type="Proteomes" id="UP001174909">
    <property type="component" value="Unassembled WGS sequence"/>
</dbReference>
<evidence type="ECO:0000256" key="1">
    <source>
        <dbReference type="ARBA" id="ARBA00004358"/>
    </source>
</evidence>
<proteinExistence type="predicted"/>
<name>A0AA35QXK1_GEOBA</name>
<dbReference type="PANTHER" id="PTHR46106:SF4">
    <property type="entry name" value="IA-2 PROTEIN TYROSINE PHOSPHATASE, ISOFORM C"/>
    <property type="match status" value="1"/>
</dbReference>
<dbReference type="InterPro" id="IPR000387">
    <property type="entry name" value="Tyr_Pase_dom"/>
</dbReference>
<keyword evidence="11" id="KW-1185">Reference proteome</keyword>
<evidence type="ECO:0000256" key="4">
    <source>
        <dbReference type="ARBA" id="ARBA00022989"/>
    </source>
</evidence>
<comment type="subcellular location">
    <subcellularLocation>
        <location evidence="1">Cytoplasmic vesicle membrane</location>
        <topology evidence="1">Single-pass type I membrane protein</topology>
    </subcellularLocation>
</comment>
<evidence type="ECO:0000256" key="7">
    <source>
        <dbReference type="ARBA" id="ARBA00023329"/>
    </source>
</evidence>
<dbReference type="GO" id="GO:0051046">
    <property type="term" value="P:regulation of secretion"/>
    <property type="evidence" value="ECO:0007669"/>
    <property type="project" value="TreeGrafter"/>
</dbReference>
<dbReference type="GO" id="GO:0004725">
    <property type="term" value="F:protein tyrosine phosphatase activity"/>
    <property type="evidence" value="ECO:0007669"/>
    <property type="project" value="InterPro"/>
</dbReference>
<keyword evidence="6" id="KW-0325">Glycoprotein</keyword>
<keyword evidence="3" id="KW-0732">Signal</keyword>
<evidence type="ECO:0000256" key="5">
    <source>
        <dbReference type="ARBA" id="ARBA00023136"/>
    </source>
</evidence>
<dbReference type="InterPro" id="IPR016130">
    <property type="entry name" value="Tyr_Pase_AS"/>
</dbReference>
<keyword evidence="4" id="KW-1133">Transmembrane helix</keyword>
<dbReference type="PROSITE" id="PS00383">
    <property type="entry name" value="TYR_PHOSPHATASE_1"/>
    <property type="match status" value="1"/>
</dbReference>
<dbReference type="PROSITE" id="PS50056">
    <property type="entry name" value="TYR_PHOSPHATASE_2"/>
    <property type="match status" value="1"/>
</dbReference>
<dbReference type="EMBL" id="CASHTH010000268">
    <property type="protein sequence ID" value="CAI7996206.1"/>
    <property type="molecule type" value="Genomic_DNA"/>
</dbReference>
<accession>A0AA35QXK1</accession>
<protein>
    <submittedName>
        <fullName evidence="10">Receptor-type tyrosine-protein phosphatase-like N</fullName>
    </submittedName>
</protein>
<evidence type="ECO:0000259" key="8">
    <source>
        <dbReference type="PROSITE" id="PS50055"/>
    </source>
</evidence>
<dbReference type="GO" id="GO:0030141">
    <property type="term" value="C:secretory granule"/>
    <property type="evidence" value="ECO:0007669"/>
    <property type="project" value="InterPro"/>
</dbReference>
<keyword evidence="5" id="KW-0472">Membrane</keyword>
<dbReference type="FunFam" id="3.90.190.10:FF:000017">
    <property type="entry name" value="receptor-type tyrosine-protein phosphatase-like N isoform X2"/>
    <property type="match status" value="1"/>
</dbReference>
<keyword evidence="2" id="KW-0812">Transmembrane</keyword>
<gene>
    <name evidence="10" type="ORF">GBAR_LOCUS1832</name>
</gene>
<dbReference type="SMART" id="SM00404">
    <property type="entry name" value="PTPc_motif"/>
    <property type="match status" value="1"/>
</dbReference>
<keyword evidence="7" id="KW-0968">Cytoplasmic vesicle</keyword>
<feature type="domain" description="Tyrosine-protein phosphatase" evidence="8">
    <location>
        <begin position="23"/>
        <end position="283"/>
    </location>
</feature>
<dbReference type="InterPro" id="IPR003595">
    <property type="entry name" value="Tyr_Pase_cat"/>
</dbReference>
<dbReference type="PANTHER" id="PTHR46106">
    <property type="entry name" value="IA-2 PROTEIN TYROSINE PHOSPHATASE, ISOFORM C"/>
    <property type="match status" value="1"/>
</dbReference>
<comment type="caution">
    <text evidence="10">The sequence shown here is derived from an EMBL/GenBank/DDBJ whole genome shotgun (WGS) entry which is preliminary data.</text>
</comment>
<evidence type="ECO:0000256" key="2">
    <source>
        <dbReference type="ARBA" id="ARBA00022692"/>
    </source>
</evidence>
<dbReference type="PRINTS" id="PR00700">
    <property type="entry name" value="PRTYPHPHTASE"/>
</dbReference>
<dbReference type="SUPFAM" id="SSF52799">
    <property type="entry name" value="(Phosphotyrosine protein) phosphatases II"/>
    <property type="match status" value="1"/>
</dbReference>
<evidence type="ECO:0000256" key="6">
    <source>
        <dbReference type="ARBA" id="ARBA00023180"/>
    </source>
</evidence>
<evidence type="ECO:0000256" key="3">
    <source>
        <dbReference type="ARBA" id="ARBA00022729"/>
    </source>
</evidence>
<organism evidence="10 11">
    <name type="scientific">Geodia barretti</name>
    <name type="common">Barrett's horny sponge</name>
    <dbReference type="NCBI Taxonomy" id="519541"/>
    <lineage>
        <taxon>Eukaryota</taxon>
        <taxon>Metazoa</taxon>
        <taxon>Porifera</taxon>
        <taxon>Demospongiae</taxon>
        <taxon>Heteroscleromorpha</taxon>
        <taxon>Tetractinellida</taxon>
        <taxon>Astrophorina</taxon>
        <taxon>Geodiidae</taxon>
        <taxon>Geodia</taxon>
    </lineage>
</organism>
<dbReference type="SMART" id="SM00194">
    <property type="entry name" value="PTPc"/>
    <property type="match status" value="1"/>
</dbReference>
<dbReference type="Gene3D" id="3.90.190.10">
    <property type="entry name" value="Protein tyrosine phosphatase superfamily"/>
    <property type="match status" value="1"/>
</dbReference>
<dbReference type="InterPro" id="IPR000242">
    <property type="entry name" value="PTP_cat"/>
</dbReference>
<dbReference type="AlphaFoldDB" id="A0AA35QXK1"/>
<dbReference type="GO" id="GO:0030659">
    <property type="term" value="C:cytoplasmic vesicle membrane"/>
    <property type="evidence" value="ECO:0007669"/>
    <property type="project" value="UniProtKB-SubCell"/>
</dbReference>
<dbReference type="PROSITE" id="PS50055">
    <property type="entry name" value="TYR_PHOSPHATASE_PTP"/>
    <property type="match status" value="1"/>
</dbReference>
<dbReference type="InterPro" id="IPR033522">
    <property type="entry name" value="IA-2/IA-2_beta"/>
</dbReference>
<dbReference type="InterPro" id="IPR029021">
    <property type="entry name" value="Prot-tyrosine_phosphatase-like"/>
</dbReference>
<dbReference type="GO" id="GO:0045202">
    <property type="term" value="C:synapse"/>
    <property type="evidence" value="ECO:0007669"/>
    <property type="project" value="TreeGrafter"/>
</dbReference>
<reference evidence="10" key="1">
    <citation type="submission" date="2023-03" db="EMBL/GenBank/DDBJ databases">
        <authorList>
            <person name="Steffen K."/>
            <person name="Cardenas P."/>
        </authorList>
    </citation>
    <scope>NUCLEOTIDE SEQUENCE</scope>
</reference>
<sequence>MDITAGHLLLSYIEENLKNRHKLRQEWESLQSYIPEGCTTKVATLQENKSKNRYPDALPYDQNRVKLDPTKSVTGSDYINASYIVDVDPHHPRYIATQGPLSNTIDDFWQMVWERNITAIVMLTPVTDMGLSQSSQYWASNGVATYNIYEVRLVSEHPHSDDYIIRSFYLQNSQTRESRTVTHFQYLTWTSLGAPPTATPLLEFRRKVNKACSNPKTPLLVHCSGGVGRTGTYMLIDMALSRIQSGAKEINLAASVEYLRDHRPHMVKTKLQFEFALSALVEETHAMLDAARQRAMH</sequence>
<evidence type="ECO:0000313" key="11">
    <source>
        <dbReference type="Proteomes" id="UP001174909"/>
    </source>
</evidence>